<dbReference type="VEuPathDB" id="FungiDB:CJI97_004747"/>
<dbReference type="Proteomes" id="UP000037122">
    <property type="component" value="Unassembled WGS sequence"/>
</dbReference>
<proteinExistence type="inferred from homology"/>
<evidence type="ECO:0000256" key="3">
    <source>
        <dbReference type="ARBA" id="ARBA00022801"/>
    </source>
</evidence>
<keyword evidence="3 5" id="KW-0378">Hydrolase</keyword>
<keyword evidence="4 5" id="KW-0342">GTP-binding</keyword>
<name>A0A0L0NZK2_CANAR</name>
<evidence type="ECO:0000313" key="6">
    <source>
        <dbReference type="EMBL" id="KND99592.1"/>
    </source>
</evidence>
<reference evidence="7" key="1">
    <citation type="journal article" date="2015" name="BMC Genomics">
        <title>Draft genome of a commonly misdiagnosed multidrug resistant pathogen Candida auris.</title>
        <authorList>
            <person name="Chatterjee S."/>
            <person name="Alampalli S.V."/>
            <person name="Nageshan R.K."/>
            <person name="Chettiar S.T."/>
            <person name="Joshi S."/>
            <person name="Tatu U.S."/>
        </authorList>
    </citation>
    <scope>NUCLEOTIDE SEQUENCE [LARGE SCALE GENOMIC DNA]</scope>
    <source>
        <strain evidence="7">6684</strain>
    </source>
</reference>
<dbReference type="VEuPathDB" id="FungiDB:QG37_03746"/>
<dbReference type="EMBL" id="LGST01000023">
    <property type="protein sequence ID" value="KND99592.1"/>
    <property type="molecule type" value="Genomic_DNA"/>
</dbReference>
<dbReference type="AlphaFoldDB" id="A0A0L0NZK2"/>
<dbReference type="InterPro" id="IPR004130">
    <property type="entry name" value="Gpn"/>
</dbReference>
<accession>A0A0L0NZK2</accession>
<dbReference type="Gene3D" id="3.40.50.300">
    <property type="entry name" value="P-loop containing nucleotide triphosphate hydrolases"/>
    <property type="match status" value="1"/>
</dbReference>
<evidence type="ECO:0000313" key="7">
    <source>
        <dbReference type="Proteomes" id="UP000037122"/>
    </source>
</evidence>
<dbReference type="InterPro" id="IPR027417">
    <property type="entry name" value="P-loop_NTPase"/>
</dbReference>
<dbReference type="VEuPathDB" id="FungiDB:CJI96_0004447"/>
<dbReference type="CDD" id="cd17871">
    <property type="entry name" value="GPN2"/>
    <property type="match status" value="1"/>
</dbReference>
<dbReference type="Pfam" id="PF03029">
    <property type="entry name" value="ATP_bind_1"/>
    <property type="match status" value="1"/>
</dbReference>
<comment type="caution">
    <text evidence="6">The sequence shown here is derived from an EMBL/GenBank/DDBJ whole genome shotgun (WGS) entry which is preliminary data.</text>
</comment>
<sequence length="333" mass="37448">MRNDKVSNEAAKEQRMFGQIVIGPPGSGKSTFCHGMYQFLSALGRKSCIVNLDPANEHQAYPSCALDIRDTISIDQVMTKHGLGPNGALVHSFESMYENTLKAFAKAIEDLSSSGNYLIFDCPGQVELFTHEKSFHRIFDVLTSKYDARLCVVSLVDSVYLTNATQYISITLLTLRSMLQLGLPQVNVISKIDKLKEYGILPMPLDYYTAAEDLQCLDQQIQEESSGKLGKNLVKLTKLVGHVVEDFGIVNYEVLSVEDKRLMMNLLEKIDRANGYIFGTNELSGDSLWRQAVFNGQSFQDDNVTLQERWIDQKSYFDGVQRTENKDLHSTTL</sequence>
<keyword evidence="2 5" id="KW-0547">Nucleotide-binding</keyword>
<comment type="function">
    <text evidence="5">Small GTPase required for proper localization of RNA polymerase II and III (RNAPII and RNAPIII). May act at an RNAP assembly step prior to nuclear import.</text>
</comment>
<dbReference type="FunFam" id="3.40.50.300:FF:000338">
    <property type="entry name" value="GPN-loop GTPase 2"/>
    <property type="match status" value="1"/>
</dbReference>
<protein>
    <recommendedName>
        <fullName evidence="5">GPN-loop GTPase 2</fullName>
    </recommendedName>
</protein>
<evidence type="ECO:0000256" key="5">
    <source>
        <dbReference type="RuleBase" id="RU365059"/>
    </source>
</evidence>
<organism evidence="6 7">
    <name type="scientific">Candidozyma auris</name>
    <name type="common">Yeast</name>
    <name type="synonym">Candida auris</name>
    <dbReference type="NCBI Taxonomy" id="498019"/>
    <lineage>
        <taxon>Eukaryota</taxon>
        <taxon>Fungi</taxon>
        <taxon>Dikarya</taxon>
        <taxon>Ascomycota</taxon>
        <taxon>Saccharomycotina</taxon>
        <taxon>Pichiomycetes</taxon>
        <taxon>Metschnikowiaceae</taxon>
        <taxon>Candidozyma</taxon>
    </lineage>
</organism>
<evidence type="ECO:0000256" key="1">
    <source>
        <dbReference type="ARBA" id="ARBA00005290"/>
    </source>
</evidence>
<dbReference type="VEuPathDB" id="FungiDB:CJJ07_005200"/>
<gene>
    <name evidence="6" type="ORF">QG37_03746</name>
</gene>
<dbReference type="InterPro" id="IPR030231">
    <property type="entry name" value="Gpn2"/>
</dbReference>
<dbReference type="GO" id="GO:0003924">
    <property type="term" value="F:GTPase activity"/>
    <property type="evidence" value="ECO:0007669"/>
    <property type="project" value="TreeGrafter"/>
</dbReference>
<comment type="subunit">
    <text evidence="5">Binds to RNA polymerase II (RNAPII).</text>
</comment>
<dbReference type="PANTHER" id="PTHR21231:SF3">
    <property type="entry name" value="GPN-LOOP GTPASE 2"/>
    <property type="match status" value="1"/>
</dbReference>
<dbReference type="GO" id="GO:0005737">
    <property type="term" value="C:cytoplasm"/>
    <property type="evidence" value="ECO:0007669"/>
    <property type="project" value="TreeGrafter"/>
</dbReference>
<evidence type="ECO:0000256" key="2">
    <source>
        <dbReference type="ARBA" id="ARBA00022741"/>
    </source>
</evidence>
<dbReference type="PANTHER" id="PTHR21231">
    <property type="entry name" value="XPA-BINDING PROTEIN 1-RELATED"/>
    <property type="match status" value="1"/>
</dbReference>
<comment type="similarity">
    <text evidence="1 5">Belongs to the GPN-loop GTPase family.</text>
</comment>
<dbReference type="VEuPathDB" id="FungiDB:B9J08_004704"/>
<evidence type="ECO:0000256" key="4">
    <source>
        <dbReference type="ARBA" id="ARBA00023134"/>
    </source>
</evidence>
<dbReference type="VEuPathDB" id="FungiDB:CJJ09_004718"/>
<dbReference type="GO" id="GO:0005525">
    <property type="term" value="F:GTP binding"/>
    <property type="evidence" value="ECO:0007669"/>
    <property type="project" value="UniProtKB-KW"/>
</dbReference>
<dbReference type="SUPFAM" id="SSF52540">
    <property type="entry name" value="P-loop containing nucleoside triphosphate hydrolases"/>
    <property type="match status" value="1"/>
</dbReference>